<name>A0ABW8YYL2_9FLAO</name>
<comment type="caution">
    <text evidence="1">The sequence shown here is derived from an EMBL/GenBank/DDBJ whole genome shotgun (WGS) entry which is preliminary data.</text>
</comment>
<gene>
    <name evidence="1" type="ORF">ABS766_06970</name>
</gene>
<protein>
    <submittedName>
        <fullName evidence="1">Uncharacterized protein</fullName>
    </submittedName>
</protein>
<reference evidence="1 2" key="1">
    <citation type="submission" date="2024-06" db="EMBL/GenBank/DDBJ databases">
        <authorList>
            <person name="Kaempfer P."/>
            <person name="Viver T."/>
        </authorList>
    </citation>
    <scope>NUCLEOTIDE SEQUENCE [LARGE SCALE GENOMIC DNA]</scope>
    <source>
        <strain evidence="1 2">ST-119</strain>
    </source>
</reference>
<proteinExistence type="predicted"/>
<keyword evidence="2" id="KW-1185">Reference proteome</keyword>
<organism evidence="1 2">
    <name type="scientific">Flavobacterium rhizosphaerae</name>
    <dbReference type="NCBI Taxonomy" id="3163298"/>
    <lineage>
        <taxon>Bacteria</taxon>
        <taxon>Pseudomonadati</taxon>
        <taxon>Bacteroidota</taxon>
        <taxon>Flavobacteriia</taxon>
        <taxon>Flavobacteriales</taxon>
        <taxon>Flavobacteriaceae</taxon>
        <taxon>Flavobacterium</taxon>
    </lineage>
</organism>
<evidence type="ECO:0000313" key="2">
    <source>
        <dbReference type="Proteomes" id="UP001629156"/>
    </source>
</evidence>
<dbReference type="EMBL" id="JBELPZ010000005">
    <property type="protein sequence ID" value="MFL9844158.1"/>
    <property type="molecule type" value="Genomic_DNA"/>
</dbReference>
<evidence type="ECO:0000313" key="1">
    <source>
        <dbReference type="EMBL" id="MFL9844158.1"/>
    </source>
</evidence>
<accession>A0ABW8YYL2</accession>
<sequence length="464" mass="51821">MRQYILYLLIIIYPAGLYAQTDVSAQPLILENAKDRATLMPAPEAEYNQMVVYAADDKTVTALHYNSALFFTGRLQAPRPGKGYEKLAGYSFSTDTAYAYWVPGGYVGREIMVQGFNFTTGNITTKALELPVKSTKIIRAFNGNNVRYVLAKTKDKNKLDLCVISGSTIEKHTLDFSGIRLKNHNGKSINIKRALKLFPMSEVSVTGFNSLPEASSTTKLYVLPDALLITMDHYRNATQSLRIDLKNYTVTGNVFDQPLDGVANTASFYNMGTLYQLAITKDKLELKAVNFDTGKLLKTYTAEKNDSIPFATTGLKEQTGSNDVETIDTRKFLKRASMGSAALSVYHTPNDILVSAGAVRYVTPGINIFMGAVVTMAGGESGDYGFDDQDQQTQYFESLFDENFNYLPFEPQLLAVDHINDYLNNKSSISLATVVPFTYYYILGYYDTETKQYILRRFEDDSAY</sequence>
<dbReference type="RefSeq" id="WP_408084411.1">
    <property type="nucleotide sequence ID" value="NZ_JBELPZ010000005.1"/>
</dbReference>
<dbReference type="Proteomes" id="UP001629156">
    <property type="component" value="Unassembled WGS sequence"/>
</dbReference>